<dbReference type="InterPro" id="IPR013783">
    <property type="entry name" value="Ig-like_fold"/>
</dbReference>
<dbReference type="InterPro" id="IPR036179">
    <property type="entry name" value="Ig-like_dom_sf"/>
</dbReference>
<evidence type="ECO:0000256" key="4">
    <source>
        <dbReference type="ARBA" id="ARBA00023136"/>
    </source>
</evidence>
<dbReference type="Ensembl" id="ENSSHAT00000045970.1">
    <property type="protein sequence ID" value="ENSSHAP00000038424.1"/>
    <property type="gene ID" value="ENSSHAG00000028941.1"/>
</dbReference>
<keyword evidence="2" id="KW-1003">Cell membrane</keyword>
<sequence length="95" mass="10741">VRCLQKVEQSPQSLRVQEGDNIAINCSYTENTSNGLQWFIQDSRGRITSLFIVHLGMQEKGRLRVLINTKDKHSSFHIINSKTEDSGTYLCAATN</sequence>
<dbReference type="InterPro" id="IPR013106">
    <property type="entry name" value="Ig_V-set"/>
</dbReference>
<accession>A0A7N4PH55</accession>
<dbReference type="GO" id="GO:0042101">
    <property type="term" value="C:T cell receptor complex"/>
    <property type="evidence" value="ECO:0007669"/>
    <property type="project" value="UniProtKB-KW"/>
</dbReference>
<keyword evidence="8" id="KW-0391">Immunity</keyword>
<dbReference type="GeneTree" id="ENSGT00900000140957"/>
<evidence type="ECO:0000256" key="1">
    <source>
        <dbReference type="ARBA" id="ARBA00004236"/>
    </source>
</evidence>
<reference evidence="10" key="3">
    <citation type="submission" date="2025-09" db="UniProtKB">
        <authorList>
            <consortium name="Ensembl"/>
        </authorList>
    </citation>
    <scope>IDENTIFICATION</scope>
</reference>
<evidence type="ECO:0000256" key="2">
    <source>
        <dbReference type="ARBA" id="ARBA00022475"/>
    </source>
</evidence>
<keyword evidence="8" id="KW-1279">T cell receptor</keyword>
<keyword evidence="4" id="KW-0472">Membrane</keyword>
<keyword evidence="3" id="KW-0732">Signal</keyword>
<dbReference type="PANTHER" id="PTHR19339:SF0">
    <property type="entry name" value="T CELL RECEPTOR ALPHA VARIABLE 41"/>
    <property type="match status" value="1"/>
</dbReference>
<comment type="subcellular location">
    <subcellularLocation>
        <location evidence="1">Cell membrane</location>
    </subcellularLocation>
</comment>
<evidence type="ECO:0000256" key="3">
    <source>
        <dbReference type="ARBA" id="ARBA00022729"/>
    </source>
</evidence>
<dbReference type="InterPro" id="IPR007110">
    <property type="entry name" value="Ig-like_dom"/>
</dbReference>
<keyword evidence="6" id="KW-0325">Glycoprotein</keyword>
<evidence type="ECO:0000313" key="11">
    <source>
        <dbReference type="Proteomes" id="UP000007648"/>
    </source>
</evidence>
<evidence type="ECO:0000256" key="6">
    <source>
        <dbReference type="ARBA" id="ARBA00023180"/>
    </source>
</evidence>
<dbReference type="Pfam" id="PF07686">
    <property type="entry name" value="V-set"/>
    <property type="match status" value="1"/>
</dbReference>
<keyword evidence="11" id="KW-1185">Reference proteome</keyword>
<evidence type="ECO:0000256" key="7">
    <source>
        <dbReference type="ARBA" id="ARBA00038651"/>
    </source>
</evidence>
<dbReference type="InParanoid" id="A0A7N4PH55"/>
<dbReference type="Proteomes" id="UP000007648">
    <property type="component" value="Unassembled WGS sequence"/>
</dbReference>
<reference evidence="10" key="2">
    <citation type="submission" date="2025-08" db="UniProtKB">
        <authorList>
            <consortium name="Ensembl"/>
        </authorList>
    </citation>
    <scope>IDENTIFICATION</scope>
</reference>
<comment type="subunit">
    <text evidence="7">Alpha-beta TR is a heterodimer composed of an alpha and beta chain; disulfide-linked. The alpha-beta TR is associated with the transmembrane signaling CD3 coreceptor proteins to form the TR-CD3 (TcR or TCR). The assembly of alpha-beta TR heterodimers with CD3 occurs in the endoplasmic reticulum where a single alpha-beta TR heterodimer associates with one CD3D-CD3E heterodimer, one CD3G-CD3E heterodimer and one CD247 homodimer forming a stable octameric structure. CD3D-CD3E and CD3G-CD3E heterodimers preferentially associate with TR alpha and TR beta chains, respectively. The association of the CD247 homodimer is the last step of TcR assembly in the endoplasmic reticulum and is required for transport to the cell surface.</text>
</comment>
<dbReference type="SUPFAM" id="SSF48726">
    <property type="entry name" value="Immunoglobulin"/>
    <property type="match status" value="1"/>
</dbReference>
<feature type="domain" description="Ig-like" evidence="9">
    <location>
        <begin position="5"/>
        <end position="95"/>
    </location>
</feature>
<evidence type="ECO:0000313" key="10">
    <source>
        <dbReference type="Ensembl" id="ENSSHAP00000038424.1"/>
    </source>
</evidence>
<name>A0A7N4PH55_SARHA</name>
<evidence type="ECO:0000259" key="9">
    <source>
        <dbReference type="PROSITE" id="PS50835"/>
    </source>
</evidence>
<organism evidence="10 11">
    <name type="scientific">Sarcophilus harrisii</name>
    <name type="common">Tasmanian devil</name>
    <name type="synonym">Sarcophilus laniarius</name>
    <dbReference type="NCBI Taxonomy" id="9305"/>
    <lineage>
        <taxon>Eukaryota</taxon>
        <taxon>Metazoa</taxon>
        <taxon>Chordata</taxon>
        <taxon>Craniata</taxon>
        <taxon>Vertebrata</taxon>
        <taxon>Euteleostomi</taxon>
        <taxon>Mammalia</taxon>
        <taxon>Metatheria</taxon>
        <taxon>Dasyuromorphia</taxon>
        <taxon>Dasyuridae</taxon>
        <taxon>Sarcophilus</taxon>
    </lineage>
</organism>
<protein>
    <recommendedName>
        <fullName evidence="9">Ig-like domain-containing protein</fullName>
    </recommendedName>
</protein>
<dbReference type="PANTHER" id="PTHR19339">
    <property type="entry name" value="T CELL RECEPTOR ALPHA VARIABLE 39"/>
    <property type="match status" value="1"/>
</dbReference>
<proteinExistence type="predicted"/>
<keyword evidence="8" id="KW-1064">Adaptive immunity</keyword>
<reference evidence="10 11" key="1">
    <citation type="journal article" date="2011" name="Proc. Natl. Acad. Sci. U.S.A.">
        <title>Genetic diversity and population structure of the endangered marsupial Sarcophilus harrisii (Tasmanian devil).</title>
        <authorList>
            <person name="Miller W."/>
            <person name="Hayes V.M."/>
            <person name="Ratan A."/>
            <person name="Petersen D.C."/>
            <person name="Wittekindt N.E."/>
            <person name="Miller J."/>
            <person name="Walenz B."/>
            <person name="Knight J."/>
            <person name="Qi J."/>
            <person name="Zhao F."/>
            <person name="Wang Q."/>
            <person name="Bedoya-Reina O.C."/>
            <person name="Katiyar N."/>
            <person name="Tomsho L.P."/>
            <person name="Kasson L.M."/>
            <person name="Hardie R.A."/>
            <person name="Woodbridge P."/>
            <person name="Tindall E.A."/>
            <person name="Bertelsen M.F."/>
            <person name="Dixon D."/>
            <person name="Pyecroft S."/>
            <person name="Helgen K.M."/>
            <person name="Lesk A.M."/>
            <person name="Pringle T.H."/>
            <person name="Patterson N."/>
            <person name="Zhang Y."/>
            <person name="Kreiss A."/>
            <person name="Woods G.M."/>
            <person name="Jones M.E."/>
            <person name="Schuster S.C."/>
        </authorList>
    </citation>
    <scope>NUCLEOTIDE SEQUENCE [LARGE SCALE GENOMIC DNA]</scope>
</reference>
<dbReference type="InterPro" id="IPR051896">
    <property type="entry name" value="TCR_alpha_variable"/>
</dbReference>
<keyword evidence="5" id="KW-1015">Disulfide bond</keyword>
<dbReference type="PROSITE" id="PS50835">
    <property type="entry name" value="IG_LIKE"/>
    <property type="match status" value="1"/>
</dbReference>
<evidence type="ECO:0000256" key="8">
    <source>
        <dbReference type="ARBA" id="ARBA00043266"/>
    </source>
</evidence>
<dbReference type="Gene3D" id="2.60.40.10">
    <property type="entry name" value="Immunoglobulins"/>
    <property type="match status" value="1"/>
</dbReference>
<evidence type="ECO:0000256" key="5">
    <source>
        <dbReference type="ARBA" id="ARBA00023157"/>
    </source>
</evidence>
<dbReference type="AlphaFoldDB" id="A0A7N4PH55"/>